<keyword evidence="1" id="KW-1133">Transmembrane helix</keyword>
<evidence type="ECO:0000313" key="3">
    <source>
        <dbReference type="Proteomes" id="UP000000539"/>
    </source>
</evidence>
<dbReference type="GO" id="GO:0007342">
    <property type="term" value="P:fusion of sperm to egg plasma membrane involved in single fertilization"/>
    <property type="evidence" value="ECO:0007669"/>
    <property type="project" value="InterPro"/>
</dbReference>
<dbReference type="Proteomes" id="UP000000539">
    <property type="component" value="Chromosome 1"/>
</dbReference>
<sequence length="127" mass="14497">LSSLGKIARRVVFLSRMIAYYSAAISFCRGQRERRFSDVYSTCIQTHQRTTLGIVKAVWGAGVSIEEHTECWEKMEESFVASSTGEGMELINMVQQDETQRMKNSAVKNRLLYLTLSLNISIMVLFF</sequence>
<dbReference type="AlphaFoldDB" id="A0A8V0ZSA4"/>
<keyword evidence="1" id="KW-0472">Membrane</keyword>
<reference evidence="2" key="2">
    <citation type="submission" date="2025-08" db="UniProtKB">
        <authorList>
            <consortium name="Ensembl"/>
        </authorList>
    </citation>
    <scope>IDENTIFICATION</scope>
    <source>
        <strain evidence="2">broiler</strain>
    </source>
</reference>
<organism evidence="2 3">
    <name type="scientific">Gallus gallus</name>
    <name type="common">Chicken</name>
    <dbReference type="NCBI Taxonomy" id="9031"/>
    <lineage>
        <taxon>Eukaryota</taxon>
        <taxon>Metazoa</taxon>
        <taxon>Chordata</taxon>
        <taxon>Craniata</taxon>
        <taxon>Vertebrata</taxon>
        <taxon>Euteleostomi</taxon>
        <taxon>Archelosauria</taxon>
        <taxon>Archosauria</taxon>
        <taxon>Dinosauria</taxon>
        <taxon>Saurischia</taxon>
        <taxon>Theropoda</taxon>
        <taxon>Coelurosauria</taxon>
        <taxon>Aves</taxon>
        <taxon>Neognathae</taxon>
        <taxon>Galloanserae</taxon>
        <taxon>Galliformes</taxon>
        <taxon>Phasianidae</taxon>
        <taxon>Phasianinae</taxon>
        <taxon>Gallus</taxon>
    </lineage>
</organism>
<reference evidence="2" key="1">
    <citation type="submission" date="2020-11" db="EMBL/GenBank/DDBJ databases">
        <title>Gallus gallus (Chicken) genome, bGalGal1, GRCg7b, maternal haplotype autosomes + Z &amp; W.</title>
        <authorList>
            <person name="Warren W."/>
            <person name="Formenti G."/>
            <person name="Fedrigo O."/>
            <person name="Haase B."/>
            <person name="Mountcastle J."/>
            <person name="Balacco J."/>
            <person name="Tracey A."/>
            <person name="Schneider V."/>
            <person name="Okimoto R."/>
            <person name="Cheng H."/>
            <person name="Hawken R."/>
            <person name="Howe K."/>
            <person name="Jarvis E.D."/>
        </authorList>
    </citation>
    <scope>NUCLEOTIDE SEQUENCE [LARGE SCALE GENOMIC DNA]</scope>
    <source>
        <strain evidence="2">Broiler</strain>
    </source>
</reference>
<keyword evidence="1" id="KW-0812">Transmembrane</keyword>
<name>A0A8V0ZSA4_CHICK</name>
<keyword evidence="3" id="KW-1185">Reference proteome</keyword>
<dbReference type="Ensembl" id="ENSGALT00010052764.1">
    <property type="protein sequence ID" value="ENSGALP00010031670.1"/>
    <property type="gene ID" value="ENSGALG00010021712.1"/>
</dbReference>
<dbReference type="Pfam" id="PF15838">
    <property type="entry name" value="LLCFC1"/>
    <property type="match status" value="1"/>
</dbReference>
<evidence type="ECO:0000313" key="2">
    <source>
        <dbReference type="Ensembl" id="ENSGALP00010031670.1"/>
    </source>
</evidence>
<proteinExistence type="predicted"/>
<feature type="transmembrane region" description="Helical" evidence="1">
    <location>
        <begin position="110"/>
        <end position="126"/>
    </location>
</feature>
<dbReference type="InterPro" id="IPR031684">
    <property type="entry name" value="LLCFC1"/>
</dbReference>
<protein>
    <submittedName>
        <fullName evidence="2">Uncharacterized protein</fullName>
    </submittedName>
</protein>
<dbReference type="GeneTree" id="ENSGT00950000186294"/>
<evidence type="ECO:0000256" key="1">
    <source>
        <dbReference type="SAM" id="Phobius"/>
    </source>
</evidence>
<accession>A0A8V0ZSA4</accession>
<reference evidence="2" key="3">
    <citation type="submission" date="2025-09" db="UniProtKB">
        <authorList>
            <consortium name="Ensembl"/>
        </authorList>
    </citation>
    <scope>IDENTIFICATION</scope>
    <source>
        <strain evidence="2">broiler</strain>
    </source>
</reference>